<dbReference type="EMBL" id="CP002850">
    <property type="protein sequence ID" value="AEH62134.1"/>
    <property type="molecule type" value="Genomic_DNA"/>
</dbReference>
<accession>A0A0H3G4U7</accession>
<keyword evidence="5" id="KW-0408">Iron</keyword>
<dbReference type="RefSeq" id="WP_014500427.1">
    <property type="nucleotide sequence ID" value="NC_017262.1"/>
</dbReference>
<dbReference type="InterPro" id="IPR013785">
    <property type="entry name" value="Aldolase_TIM"/>
</dbReference>
<dbReference type="HOGENOM" id="CLU_078147_1_0_5"/>
<evidence type="ECO:0000259" key="7">
    <source>
        <dbReference type="PROSITE" id="PS51918"/>
    </source>
</evidence>
<dbReference type="SFLD" id="SFLDG01094">
    <property type="entry name" value="Uncharacterised_Radical_SAM_Su"/>
    <property type="match status" value="1"/>
</dbReference>
<protein>
    <submittedName>
        <fullName evidence="8">Anaerobic ribonucleoside-triphosphate reductase activating protein</fullName>
    </submittedName>
</protein>
<dbReference type="InterPro" id="IPR012840">
    <property type="entry name" value="NrdG2"/>
</dbReference>
<evidence type="ECO:0000313" key="8">
    <source>
        <dbReference type="EMBL" id="AEH62134.1"/>
    </source>
</evidence>
<dbReference type="CDD" id="cd01335">
    <property type="entry name" value="Radical_SAM"/>
    <property type="match status" value="1"/>
</dbReference>
<evidence type="ECO:0000256" key="6">
    <source>
        <dbReference type="ARBA" id="ARBA00023014"/>
    </source>
</evidence>
<dbReference type="eggNOG" id="COG1180">
    <property type="taxonomic scope" value="Bacteria"/>
</dbReference>
<dbReference type="KEGG" id="zmm:Zmob_0284"/>
<evidence type="ECO:0000313" key="9">
    <source>
        <dbReference type="Proteomes" id="UP000001494"/>
    </source>
</evidence>
<dbReference type="Pfam" id="PF04055">
    <property type="entry name" value="Radical_SAM"/>
    <property type="match status" value="1"/>
</dbReference>
<dbReference type="OrthoDB" id="9792276at2"/>
<dbReference type="GO" id="GO:0051539">
    <property type="term" value="F:4 iron, 4 sulfur cluster binding"/>
    <property type="evidence" value="ECO:0007669"/>
    <property type="project" value="UniProtKB-KW"/>
</dbReference>
<dbReference type="SUPFAM" id="SSF102114">
    <property type="entry name" value="Radical SAM enzymes"/>
    <property type="match status" value="1"/>
</dbReference>
<dbReference type="GO" id="GO:0003824">
    <property type="term" value="F:catalytic activity"/>
    <property type="evidence" value="ECO:0007669"/>
    <property type="project" value="InterPro"/>
</dbReference>
<evidence type="ECO:0000256" key="3">
    <source>
        <dbReference type="ARBA" id="ARBA00022691"/>
    </source>
</evidence>
<sequence>MAATDLRIGGLAPMSSCDWPGELVATVFCQGCSWDCPYCHNQSLRPAIDNSGNRIPWEDVLDFLEQRRGLLDGVVFSGGEPTLQAALPEAMQIVRDMGLKIGLHTAGMKPERFRPLLPLVTWVGFDIKAPFSQYDAITRIPNTAEKVKTSLSYLLESGVEYQIRTTVYPAILDDAALAEMKTDLAAFGISEYTLQTYREV</sequence>
<evidence type="ECO:0000256" key="5">
    <source>
        <dbReference type="ARBA" id="ARBA00023004"/>
    </source>
</evidence>
<reference evidence="8 9" key="1">
    <citation type="journal article" date="2011" name="J. Bacteriol.">
        <title>Genome sequence of the ethanol-producing Zymomonas mobilis subsp. mobilis lectotype strain ATCC 10988.</title>
        <authorList>
            <person name="Pappas K.M."/>
            <person name="Kouvelis V.N."/>
            <person name="Saunders E."/>
            <person name="Brettin T.S."/>
            <person name="Bruce D."/>
            <person name="Detter C."/>
            <person name="Balakireva M."/>
            <person name="Han C.S."/>
            <person name="Savvakis G."/>
            <person name="Kyrpides N.C."/>
            <person name="Typas M.A."/>
        </authorList>
    </citation>
    <scope>NUCLEOTIDE SEQUENCE [LARGE SCALE GENOMIC DNA]</scope>
    <source>
        <strain evidence="9">ATCC 10988 / DSM 424 / CCUG 17860 / LMG 404 / NCIMB 8938 / NRRL B-806 / ZM1</strain>
    </source>
</reference>
<dbReference type="AlphaFoldDB" id="A0A0H3G4U7"/>
<dbReference type="Proteomes" id="UP000001494">
    <property type="component" value="Chromosome"/>
</dbReference>
<keyword evidence="4" id="KW-0479">Metal-binding</keyword>
<dbReference type="InterPro" id="IPR007197">
    <property type="entry name" value="rSAM"/>
</dbReference>
<dbReference type="GO" id="GO:0046872">
    <property type="term" value="F:metal ion binding"/>
    <property type="evidence" value="ECO:0007669"/>
    <property type="project" value="UniProtKB-KW"/>
</dbReference>
<name>A0A0H3G4U7_ZYMMA</name>
<dbReference type="PROSITE" id="PS51918">
    <property type="entry name" value="RADICAL_SAM"/>
    <property type="match status" value="1"/>
</dbReference>
<dbReference type="PANTHER" id="PTHR30352:SF13">
    <property type="entry name" value="GLYCYL-RADICAL ENZYME ACTIVATING ENZYME YJJW-RELATED"/>
    <property type="match status" value="1"/>
</dbReference>
<organism evidence="8 9">
    <name type="scientific">Zymomonas mobilis subsp. mobilis (strain ATCC 10988 / DSM 424 / LMG 404 / NCIMB 8938 / NRRL B-806 / ZM1)</name>
    <dbReference type="NCBI Taxonomy" id="555217"/>
    <lineage>
        <taxon>Bacteria</taxon>
        <taxon>Pseudomonadati</taxon>
        <taxon>Pseudomonadota</taxon>
        <taxon>Alphaproteobacteria</taxon>
        <taxon>Sphingomonadales</taxon>
        <taxon>Zymomonadaceae</taxon>
        <taxon>Zymomonas</taxon>
    </lineage>
</organism>
<dbReference type="Gene3D" id="3.20.20.70">
    <property type="entry name" value="Aldolase class I"/>
    <property type="match status" value="1"/>
</dbReference>
<keyword evidence="2" id="KW-0004">4Fe-4S</keyword>
<dbReference type="NCBIfam" id="TIGR02495">
    <property type="entry name" value="NrdG2"/>
    <property type="match status" value="1"/>
</dbReference>
<proteinExistence type="predicted"/>
<gene>
    <name evidence="8" type="ordered locus">Zmob_0284</name>
</gene>
<keyword evidence="3" id="KW-0949">S-adenosyl-L-methionine</keyword>
<evidence type="ECO:0000256" key="2">
    <source>
        <dbReference type="ARBA" id="ARBA00022485"/>
    </source>
</evidence>
<evidence type="ECO:0000256" key="1">
    <source>
        <dbReference type="ARBA" id="ARBA00001966"/>
    </source>
</evidence>
<keyword evidence="6" id="KW-0411">Iron-sulfur</keyword>
<feature type="domain" description="Radical SAM core" evidence="7">
    <location>
        <begin position="19"/>
        <end position="200"/>
    </location>
</feature>
<evidence type="ECO:0000256" key="4">
    <source>
        <dbReference type="ARBA" id="ARBA00022723"/>
    </source>
</evidence>
<dbReference type="InterPro" id="IPR034457">
    <property type="entry name" value="Organic_radical-activating"/>
</dbReference>
<dbReference type="InterPro" id="IPR058240">
    <property type="entry name" value="rSAM_sf"/>
</dbReference>
<dbReference type="PANTHER" id="PTHR30352">
    <property type="entry name" value="PYRUVATE FORMATE-LYASE-ACTIVATING ENZYME"/>
    <property type="match status" value="1"/>
</dbReference>
<comment type="cofactor">
    <cofactor evidence="1">
        <name>[4Fe-4S] cluster</name>
        <dbReference type="ChEBI" id="CHEBI:49883"/>
    </cofactor>
</comment>
<dbReference type="SFLD" id="SFLDS00029">
    <property type="entry name" value="Radical_SAM"/>
    <property type="match status" value="1"/>
</dbReference>